<keyword evidence="3 14" id="KW-0813">Transport</keyword>
<evidence type="ECO:0000256" key="2">
    <source>
        <dbReference type="ARBA" id="ARBA00010056"/>
    </source>
</evidence>
<keyword evidence="12" id="KW-0915">Sodium</keyword>
<proteinExistence type="inferred from homology"/>
<dbReference type="Pfam" id="PF00209">
    <property type="entry name" value="SNF"/>
    <property type="match status" value="1"/>
</dbReference>
<gene>
    <name evidence="17" type="ORF">CCH79_00011400</name>
</gene>
<evidence type="ECO:0000313" key="17">
    <source>
        <dbReference type="EMBL" id="PWA17451.1"/>
    </source>
</evidence>
<feature type="region of interest" description="Disordered" evidence="15">
    <location>
        <begin position="18"/>
        <end position="40"/>
    </location>
</feature>
<feature type="transmembrane region" description="Helical" evidence="16">
    <location>
        <begin position="436"/>
        <end position="462"/>
    </location>
</feature>
<feature type="binding site" evidence="12">
    <location>
        <position position="341"/>
    </location>
    <ligand>
        <name>Na(+)</name>
        <dbReference type="ChEBI" id="CHEBI:29101"/>
        <label>1</label>
    </ligand>
</feature>
<feature type="transmembrane region" description="Helical" evidence="16">
    <location>
        <begin position="335"/>
        <end position="360"/>
    </location>
</feature>
<feature type="disulfide bond" evidence="13">
    <location>
        <begin position="162"/>
        <end position="171"/>
    </location>
</feature>
<evidence type="ECO:0000256" key="3">
    <source>
        <dbReference type="ARBA" id="ARBA00022448"/>
    </source>
</evidence>
<accession>A0A315V5Y9</accession>
<evidence type="ECO:0000256" key="16">
    <source>
        <dbReference type="SAM" id="Phobius"/>
    </source>
</evidence>
<feature type="region of interest" description="Disordered" evidence="15">
    <location>
        <begin position="584"/>
        <end position="611"/>
    </location>
</feature>
<feature type="transmembrane region" description="Helical" evidence="16">
    <location>
        <begin position="511"/>
        <end position="536"/>
    </location>
</feature>
<keyword evidence="18" id="KW-1185">Reference proteome</keyword>
<dbReference type="PANTHER" id="PTHR11616">
    <property type="entry name" value="SODIUM/CHLORIDE DEPENDENT TRANSPORTER"/>
    <property type="match status" value="1"/>
</dbReference>
<keyword evidence="6" id="KW-0532">Neurotransmitter transport</keyword>
<dbReference type="GO" id="GO:0005886">
    <property type="term" value="C:plasma membrane"/>
    <property type="evidence" value="ECO:0007669"/>
    <property type="project" value="UniProtKB-SubCell"/>
</dbReference>
<evidence type="ECO:0000256" key="1">
    <source>
        <dbReference type="ARBA" id="ARBA00004651"/>
    </source>
</evidence>
<keyword evidence="8" id="KW-0029">Amino-acid transport</keyword>
<feature type="binding site" evidence="12">
    <location>
        <position position="60"/>
    </location>
    <ligand>
        <name>Na(+)</name>
        <dbReference type="ChEBI" id="CHEBI:29101"/>
        <label>1</label>
    </ligand>
</feature>
<feature type="transmembrane region" description="Helical" evidence="16">
    <location>
        <begin position="468"/>
        <end position="490"/>
    </location>
</feature>
<dbReference type="EMBL" id="NHOQ01002364">
    <property type="protein sequence ID" value="PWA17451.1"/>
    <property type="molecule type" value="Genomic_DNA"/>
</dbReference>
<protein>
    <recommendedName>
        <fullName evidence="14">Transporter</fullName>
    </recommendedName>
</protein>
<feature type="transmembrane region" description="Helical" evidence="16">
    <location>
        <begin position="232"/>
        <end position="253"/>
    </location>
</feature>
<keyword evidence="4" id="KW-1003">Cell membrane</keyword>
<evidence type="ECO:0000256" key="6">
    <source>
        <dbReference type="ARBA" id="ARBA00022775"/>
    </source>
</evidence>
<comment type="subcellular location">
    <subcellularLocation>
        <location evidence="1">Cell membrane</location>
        <topology evidence="1">Multi-pass membrane protein</topology>
    </subcellularLocation>
</comment>
<dbReference type="PRINTS" id="PR00176">
    <property type="entry name" value="NANEUSMPORT"/>
</dbReference>
<evidence type="ECO:0000256" key="10">
    <source>
        <dbReference type="ARBA" id="ARBA00023136"/>
    </source>
</evidence>
<dbReference type="Proteomes" id="UP000250572">
    <property type="component" value="Unassembled WGS sequence"/>
</dbReference>
<keyword evidence="7 14" id="KW-0769">Symport</keyword>
<evidence type="ECO:0000256" key="15">
    <source>
        <dbReference type="SAM" id="MobiDB-lite"/>
    </source>
</evidence>
<dbReference type="InterPro" id="IPR000175">
    <property type="entry name" value="Na/ntran_symport"/>
</dbReference>
<sequence length="638" mass="70963">MVLENHVTEEWMEGGKNGGCMSDKENGAVPGEPVKKDENSRRGNWGNQIEFVLTSVGYAVGLGNVWRFPYLCYRNGGGAFMLPYFIMLVFCGIPLFFLELSFGQFASLGCLGVWKISPMFKGVGYGMMVVSTYIGIYYNVVICIAFYYFFMSMTNLLPWTYCNNPWNTPDCSGVVGSGAQLNGSLANATASLAAGVTEVVNRTKRTSPSEEYWKHYVLNISDDIGNFGEVRLPILGCLAVSWFVVFLCLIRGVKSSGKVVYFTATFPYVVLTILFIRGITLDGAINGIKYYLTPQWQKVLDAKDSVIAIGTTCSPAVYPKSLRLFLPFPIHRDSIIISITNCATSVYAGFVIFSILGFMAHNLNVPVSEVADHGPGLAFVAYPEALTLLPISPLWSLLFFFMLILLGLGTQFCLLETLVTAIVDEIGTDWIIRNKTVVTLSVAIVGFLLGVPLTTQAGIYWLLLMDNYAASFSLVIISCIMCICVMYIYGTQGHRNYFKDVEMMLGFPPPLFFKVCWRFISPVIISFILIFTVIQYKPITYNDYVYPGWSLAIGFAMAMSSVICIPVYGLYKISRSPGATFREVQQKKKKKKENERIKEFGSSSKSRKETRAVLRYPVGQVRSGRTNVVVAAVRQPEI</sequence>
<feature type="binding site" evidence="12">
    <location>
        <position position="406"/>
    </location>
    <ligand>
        <name>Na(+)</name>
        <dbReference type="ChEBI" id="CHEBI:29101"/>
        <label>1</label>
    </ligand>
</feature>
<dbReference type="InterPro" id="IPR003028">
    <property type="entry name" value="Na/ntran_symport_glycine_GLY1"/>
</dbReference>
<name>A0A315V5Y9_GAMAF</name>
<dbReference type="PROSITE" id="PS00610">
    <property type="entry name" value="NA_NEUROTRAN_SYMP_1"/>
    <property type="match status" value="1"/>
</dbReference>
<dbReference type="GO" id="GO:0005283">
    <property type="term" value="F:amino acid:sodium symporter activity"/>
    <property type="evidence" value="ECO:0007669"/>
    <property type="project" value="InterPro"/>
</dbReference>
<feature type="transmembrane region" description="Helical" evidence="16">
    <location>
        <begin position="548"/>
        <end position="571"/>
    </location>
</feature>
<keyword evidence="13" id="KW-1015">Disulfide bond</keyword>
<dbReference type="AlphaFoldDB" id="A0A315V5Y9"/>
<feature type="binding site" evidence="12">
    <location>
        <position position="57"/>
    </location>
    <ligand>
        <name>Na(+)</name>
        <dbReference type="ChEBI" id="CHEBI:29101"/>
        <label>1</label>
    </ligand>
</feature>
<comment type="caution">
    <text evidence="17">The sequence shown here is derived from an EMBL/GenBank/DDBJ whole genome shotgun (WGS) entry which is preliminary data.</text>
</comment>
<dbReference type="SUPFAM" id="SSF161070">
    <property type="entry name" value="SNF-like"/>
    <property type="match status" value="1"/>
</dbReference>
<dbReference type="PROSITE" id="PS50267">
    <property type="entry name" value="NA_NEUROTRAN_SYMP_3"/>
    <property type="match status" value="1"/>
</dbReference>
<keyword evidence="5 14" id="KW-0812">Transmembrane</keyword>
<comment type="similarity">
    <text evidence="2">Belongs to the sodium:neurotransmitter symporter (SNF) (TC 2.A.22) family. SLC6A9 subfamily.</text>
</comment>
<feature type="transmembrane region" description="Helical" evidence="16">
    <location>
        <begin position="394"/>
        <end position="415"/>
    </location>
</feature>
<organism evidence="17 18">
    <name type="scientific">Gambusia affinis</name>
    <name type="common">Western mosquitofish</name>
    <name type="synonym">Heterandria affinis</name>
    <dbReference type="NCBI Taxonomy" id="33528"/>
    <lineage>
        <taxon>Eukaryota</taxon>
        <taxon>Metazoa</taxon>
        <taxon>Chordata</taxon>
        <taxon>Craniata</taxon>
        <taxon>Vertebrata</taxon>
        <taxon>Euteleostomi</taxon>
        <taxon>Actinopterygii</taxon>
        <taxon>Neopterygii</taxon>
        <taxon>Teleostei</taxon>
        <taxon>Neoteleostei</taxon>
        <taxon>Acanthomorphata</taxon>
        <taxon>Ovalentaria</taxon>
        <taxon>Atherinomorphae</taxon>
        <taxon>Cyprinodontiformes</taxon>
        <taxon>Poeciliidae</taxon>
        <taxon>Poeciliinae</taxon>
        <taxon>Gambusia</taxon>
    </lineage>
</organism>
<dbReference type="PRINTS" id="PR01204">
    <property type="entry name" value="GLY1TRNSPORT"/>
</dbReference>
<evidence type="ECO:0000313" key="18">
    <source>
        <dbReference type="Proteomes" id="UP000250572"/>
    </source>
</evidence>
<dbReference type="GO" id="GO:0089718">
    <property type="term" value="P:amino acid import across plasma membrane"/>
    <property type="evidence" value="ECO:0007669"/>
    <property type="project" value="TreeGrafter"/>
</dbReference>
<keyword evidence="12" id="KW-0479">Metal-binding</keyword>
<keyword evidence="9 16" id="KW-1133">Transmembrane helix</keyword>
<evidence type="ECO:0000256" key="5">
    <source>
        <dbReference type="ARBA" id="ARBA00022692"/>
    </source>
</evidence>
<evidence type="ECO:0000256" key="13">
    <source>
        <dbReference type="PIRSR" id="PIRSR600175-2"/>
    </source>
</evidence>
<evidence type="ECO:0000256" key="8">
    <source>
        <dbReference type="ARBA" id="ARBA00022970"/>
    </source>
</evidence>
<feature type="transmembrane region" description="Helical" evidence="16">
    <location>
        <begin position="259"/>
        <end position="279"/>
    </location>
</feature>
<evidence type="ECO:0000256" key="12">
    <source>
        <dbReference type="PIRSR" id="PIRSR600175-1"/>
    </source>
</evidence>
<dbReference type="GO" id="GO:0046872">
    <property type="term" value="F:metal ion binding"/>
    <property type="evidence" value="ECO:0007669"/>
    <property type="project" value="UniProtKB-KW"/>
</dbReference>
<keyword evidence="10 16" id="KW-0472">Membrane</keyword>
<dbReference type="InterPro" id="IPR037272">
    <property type="entry name" value="SNS_sf"/>
</dbReference>
<dbReference type="PANTHER" id="PTHR11616:SF263">
    <property type="entry name" value="SODIUM- AND CHLORIDE-DEPENDENT GLYCINE TRANSPORTER 1"/>
    <property type="match status" value="1"/>
</dbReference>
<evidence type="ECO:0000256" key="4">
    <source>
        <dbReference type="ARBA" id="ARBA00022475"/>
    </source>
</evidence>
<dbReference type="PROSITE" id="PS00754">
    <property type="entry name" value="NA_NEUROTRAN_SYMP_2"/>
    <property type="match status" value="1"/>
</dbReference>
<dbReference type="GO" id="GO:0006836">
    <property type="term" value="P:neurotransmitter transport"/>
    <property type="evidence" value="ECO:0007669"/>
    <property type="project" value="UniProtKB-KW"/>
</dbReference>
<feature type="transmembrane region" description="Helical" evidence="16">
    <location>
        <begin position="125"/>
        <end position="150"/>
    </location>
</feature>
<comment type="catalytic activity">
    <reaction evidence="11">
        <text>glycine(out) + chloride(out) + 2 Na(+)(out) = glycine(in) + chloride(in) + 2 Na(+)(in)</text>
        <dbReference type="Rhea" id="RHEA:70691"/>
        <dbReference type="ChEBI" id="CHEBI:17996"/>
        <dbReference type="ChEBI" id="CHEBI:29101"/>
        <dbReference type="ChEBI" id="CHEBI:57305"/>
    </reaction>
</comment>
<feature type="binding site" evidence="12">
    <location>
        <position position="59"/>
    </location>
    <ligand>
        <name>Na(+)</name>
        <dbReference type="ChEBI" id="CHEBI:29101"/>
        <label>1</label>
    </ligand>
</feature>
<feature type="binding site" evidence="12">
    <location>
        <position position="64"/>
    </location>
    <ligand>
        <name>Na(+)</name>
        <dbReference type="ChEBI" id="CHEBI:29101"/>
        <label>1</label>
    </ligand>
</feature>
<dbReference type="STRING" id="33528.ENSGAFP00000020730"/>
<evidence type="ECO:0000256" key="14">
    <source>
        <dbReference type="RuleBase" id="RU003732"/>
    </source>
</evidence>
<evidence type="ECO:0000256" key="11">
    <source>
        <dbReference type="ARBA" id="ARBA00049241"/>
    </source>
</evidence>
<reference evidence="17 18" key="1">
    <citation type="journal article" date="2018" name="G3 (Bethesda)">
        <title>A High-Quality Reference Genome for the Invasive Mosquitofish Gambusia affinis Using a Chicago Library.</title>
        <authorList>
            <person name="Hoffberg S.L."/>
            <person name="Troendle N.J."/>
            <person name="Glenn T.C."/>
            <person name="Mahmud O."/>
            <person name="Louha S."/>
            <person name="Chalopin D."/>
            <person name="Bennetzen J.L."/>
            <person name="Mauricio R."/>
        </authorList>
    </citation>
    <scope>NUCLEOTIDE SEQUENCE [LARGE SCALE GENOMIC DNA]</scope>
    <source>
        <strain evidence="17">NE01/NJP1002.9</strain>
        <tissue evidence="17">Muscle</tissue>
    </source>
</reference>
<evidence type="ECO:0000256" key="7">
    <source>
        <dbReference type="ARBA" id="ARBA00022847"/>
    </source>
</evidence>
<feature type="transmembrane region" description="Helical" evidence="16">
    <location>
        <begin position="82"/>
        <end position="105"/>
    </location>
</feature>
<evidence type="ECO:0000256" key="9">
    <source>
        <dbReference type="ARBA" id="ARBA00022989"/>
    </source>
</evidence>